<feature type="active site" description="Schiff-base intermediate with substrate" evidence="3">
    <location>
        <position position="165"/>
    </location>
</feature>
<dbReference type="PANTHER" id="PTHR12128:SF67">
    <property type="entry name" value="BLR3884 PROTEIN"/>
    <property type="match status" value="1"/>
</dbReference>
<keyword evidence="1 2" id="KW-0456">Lyase</keyword>
<dbReference type="InterPro" id="IPR002220">
    <property type="entry name" value="DapA-like"/>
</dbReference>
<feature type="binding site" evidence="4">
    <location>
        <position position="206"/>
    </location>
    <ligand>
        <name>pyruvate</name>
        <dbReference type="ChEBI" id="CHEBI:15361"/>
    </ligand>
</feature>
<gene>
    <name evidence="5" type="ORF">DC363_06035</name>
</gene>
<comment type="caution">
    <text evidence="5">The sequence shown here is derived from an EMBL/GenBank/DDBJ whole genome shotgun (WGS) entry which is preliminary data.</text>
</comment>
<comment type="similarity">
    <text evidence="2">Belongs to the DapA family.</text>
</comment>
<dbReference type="SMART" id="SM01130">
    <property type="entry name" value="DHDPS"/>
    <property type="match status" value="1"/>
</dbReference>
<evidence type="ECO:0000256" key="2">
    <source>
        <dbReference type="PIRNR" id="PIRNR001365"/>
    </source>
</evidence>
<organism evidence="5 6">
    <name type="scientific">Thalassorhabdomicrobium marinisediminis</name>
    <dbReference type="NCBI Taxonomy" id="2170577"/>
    <lineage>
        <taxon>Bacteria</taxon>
        <taxon>Pseudomonadati</taxon>
        <taxon>Pseudomonadota</taxon>
        <taxon>Alphaproteobacteria</taxon>
        <taxon>Rhodobacterales</taxon>
        <taxon>Paracoccaceae</taxon>
        <taxon>Thalassorhabdomicrobium</taxon>
    </lineage>
</organism>
<proteinExistence type="inferred from homology"/>
<dbReference type="RefSeq" id="WP_108640226.1">
    <property type="nucleotide sequence ID" value="NZ_QCYG01000003.1"/>
</dbReference>
<evidence type="ECO:0000313" key="6">
    <source>
        <dbReference type="Proteomes" id="UP000244817"/>
    </source>
</evidence>
<dbReference type="PRINTS" id="PR00146">
    <property type="entry name" value="DHPICSNTHASE"/>
</dbReference>
<protein>
    <submittedName>
        <fullName evidence="5">Dihydrodipicolinate synthase family protein</fullName>
    </submittedName>
</protein>
<dbReference type="AlphaFoldDB" id="A0A2T7FZ14"/>
<evidence type="ECO:0000256" key="1">
    <source>
        <dbReference type="ARBA" id="ARBA00023239"/>
    </source>
</evidence>
<dbReference type="InterPro" id="IPR013785">
    <property type="entry name" value="Aldolase_TIM"/>
</dbReference>
<sequence length="295" mass="31783">MQGIIAAVPTPVDGDGTPQHAAFVEHCLYALAQGCDGLNILGSTGEANSFDTATRKDIMRWAAEALDPERLMVGTGTPSLAETCALTCHAGELGYAVALVLPPYYYAPVTDDGLFEWYAAVHRALGRRKIRIYLYNYPQMTGMTLSQDLIERLHRAFPDRFTGIKDSSGDLDYCRALAKALPEFRVFPSSETSIGEAADAGFAGCISATVNYSASLCAQLWATRDAPDAARLERVAKIRALIASQPLIPSIKHLMAQRTGDPVWDHVLPPFMALSAKQAAALAPLEPVRAVEMAG</sequence>
<accession>A0A2T7FZ14</accession>
<dbReference type="OrthoDB" id="9782828at2"/>
<evidence type="ECO:0000256" key="3">
    <source>
        <dbReference type="PIRSR" id="PIRSR001365-1"/>
    </source>
</evidence>
<dbReference type="PIRSF" id="PIRSF001365">
    <property type="entry name" value="DHDPS"/>
    <property type="match status" value="1"/>
</dbReference>
<dbReference type="PANTHER" id="PTHR12128">
    <property type="entry name" value="DIHYDRODIPICOLINATE SYNTHASE"/>
    <property type="match status" value="1"/>
</dbReference>
<dbReference type="GO" id="GO:0008840">
    <property type="term" value="F:4-hydroxy-tetrahydrodipicolinate synthase activity"/>
    <property type="evidence" value="ECO:0007669"/>
    <property type="project" value="TreeGrafter"/>
</dbReference>
<dbReference type="EMBL" id="QCYG01000003">
    <property type="protein sequence ID" value="PVA07399.1"/>
    <property type="molecule type" value="Genomic_DNA"/>
</dbReference>
<evidence type="ECO:0000256" key="4">
    <source>
        <dbReference type="PIRSR" id="PIRSR001365-2"/>
    </source>
</evidence>
<dbReference type="CDD" id="cd00408">
    <property type="entry name" value="DHDPS-like"/>
    <property type="match status" value="1"/>
</dbReference>
<dbReference type="Gene3D" id="3.20.20.70">
    <property type="entry name" value="Aldolase class I"/>
    <property type="match status" value="1"/>
</dbReference>
<dbReference type="Proteomes" id="UP000244817">
    <property type="component" value="Unassembled WGS sequence"/>
</dbReference>
<dbReference type="SUPFAM" id="SSF51569">
    <property type="entry name" value="Aldolase"/>
    <property type="match status" value="1"/>
</dbReference>
<feature type="binding site" evidence="4">
    <location>
        <position position="44"/>
    </location>
    <ligand>
        <name>pyruvate</name>
        <dbReference type="ChEBI" id="CHEBI:15361"/>
    </ligand>
</feature>
<reference evidence="5 6" key="1">
    <citation type="submission" date="2018-04" db="EMBL/GenBank/DDBJ databases">
        <title>Pelagivirga bohaiensis gen. nov., sp. nov., a bacterium isolated from the Bohai Sea.</title>
        <authorList>
            <person name="Ji X."/>
        </authorList>
    </citation>
    <scope>NUCLEOTIDE SEQUENCE [LARGE SCALE GENOMIC DNA]</scope>
    <source>
        <strain evidence="5 6">BH-SD16</strain>
    </source>
</reference>
<dbReference type="Pfam" id="PF00701">
    <property type="entry name" value="DHDPS"/>
    <property type="match status" value="1"/>
</dbReference>
<name>A0A2T7FZ14_9RHOB</name>
<feature type="active site" description="Proton donor/acceptor" evidence="3">
    <location>
        <position position="135"/>
    </location>
</feature>
<evidence type="ECO:0000313" key="5">
    <source>
        <dbReference type="EMBL" id="PVA07399.1"/>
    </source>
</evidence>
<keyword evidence="6" id="KW-1185">Reference proteome</keyword>